<dbReference type="PROSITE" id="PS51144">
    <property type="entry name" value="ALPHA_CA_2"/>
    <property type="match status" value="1"/>
</dbReference>
<dbReference type="InterPro" id="IPR041891">
    <property type="entry name" value="Alpha_CA_prokaryot-like"/>
</dbReference>
<evidence type="ECO:0000259" key="2">
    <source>
        <dbReference type="PROSITE" id="PS51144"/>
    </source>
</evidence>
<dbReference type="EMBL" id="GCKF01036935">
    <property type="protein sequence ID" value="JAG96593.1"/>
    <property type="molecule type" value="Transcribed_RNA"/>
</dbReference>
<reference evidence="3" key="1">
    <citation type="submission" date="2015-03" db="EMBL/GenBank/DDBJ databases">
        <title>A transcriptome of Araucaria cunninghamii, an australian fine timber species.</title>
        <authorList>
            <person name="Jing Yi C.J.Y."/>
            <person name="Yin San L.Y.S."/>
            <person name="Abdul Karim S.S."/>
            <person name="Wan Azmi N.N."/>
            <person name="Hercus R.R."/>
            <person name="Croft L.L."/>
        </authorList>
    </citation>
    <scope>NUCLEOTIDE SEQUENCE</scope>
    <source>
        <strain evidence="3">MI0301</strain>
        <tissue evidence="3">Leaf</tissue>
    </source>
</reference>
<dbReference type="PANTHER" id="PTHR18952:SF208">
    <property type="entry name" value="CARBONIC ANHYDRASE XA-RELATED"/>
    <property type="match status" value="1"/>
</dbReference>
<dbReference type="PANTHER" id="PTHR18952">
    <property type="entry name" value="CARBONIC ANHYDRASE"/>
    <property type="match status" value="1"/>
</dbReference>
<protein>
    <recommendedName>
        <fullName evidence="2">Alpha-carbonic anhydrase domain-containing protein</fullName>
    </recommendedName>
</protein>
<evidence type="ECO:0000256" key="1">
    <source>
        <dbReference type="SAM" id="SignalP"/>
    </source>
</evidence>
<dbReference type="InterPro" id="IPR001148">
    <property type="entry name" value="CA_dom"/>
</dbReference>
<dbReference type="GO" id="GO:0008270">
    <property type="term" value="F:zinc ion binding"/>
    <property type="evidence" value="ECO:0007669"/>
    <property type="project" value="InterPro"/>
</dbReference>
<dbReference type="InterPro" id="IPR023561">
    <property type="entry name" value="Carbonic_anhydrase_a-class"/>
</dbReference>
<dbReference type="Gene3D" id="3.10.200.10">
    <property type="entry name" value="Alpha carbonic anhydrase"/>
    <property type="match status" value="1"/>
</dbReference>
<dbReference type="GO" id="GO:0006730">
    <property type="term" value="P:one-carbon metabolic process"/>
    <property type="evidence" value="ECO:0007669"/>
    <property type="project" value="TreeGrafter"/>
</dbReference>
<proteinExistence type="predicted"/>
<name>A0A0D6R2U7_ARACU</name>
<sequence length="273" mass="31388">MARTRTVVQAALLLLALSGLFLAGVRTQEVEDEREFTYEDGPRGPERWGELKEEWSACGKGMQQSPIDVVKRRAKVWPDLGRLRRIYRSANATLLNRGHDIMVKWPYGAGSIEIDGKKYTLNQCHWHTPAEHTVDGRRYPLEMHLVHESEDKKIAVVGILYKYGRPDTFLAELMDEIKSITDMVPPEEPLGIVNPTHIKIGSRKYYRYIGSLTTPPCTEGVIWNIVKKVRTVSREQVRTLHEAIHDEYEKNARPLQSTNGRIVKMYTPRRKTP</sequence>
<feature type="domain" description="Alpha-carbonic anhydrase" evidence="2">
    <location>
        <begin position="34"/>
        <end position="267"/>
    </location>
</feature>
<evidence type="ECO:0000313" key="3">
    <source>
        <dbReference type="EMBL" id="JAG96593.1"/>
    </source>
</evidence>
<organism evidence="3">
    <name type="scientific">Araucaria cunninghamii</name>
    <name type="common">Hoop pine</name>
    <name type="synonym">Moreton Bay pine</name>
    <dbReference type="NCBI Taxonomy" id="56994"/>
    <lineage>
        <taxon>Eukaryota</taxon>
        <taxon>Viridiplantae</taxon>
        <taxon>Streptophyta</taxon>
        <taxon>Embryophyta</taxon>
        <taxon>Tracheophyta</taxon>
        <taxon>Spermatophyta</taxon>
        <taxon>Pinopsida</taxon>
        <taxon>Pinidae</taxon>
        <taxon>Conifers II</taxon>
        <taxon>Araucariales</taxon>
        <taxon>Araucariaceae</taxon>
        <taxon>Araucaria</taxon>
    </lineage>
</organism>
<accession>A0A0D6R2U7</accession>
<dbReference type="InterPro" id="IPR036398">
    <property type="entry name" value="CA_dom_sf"/>
</dbReference>
<feature type="chain" id="PRO_5002311746" description="Alpha-carbonic anhydrase domain-containing protein" evidence="1">
    <location>
        <begin position="28"/>
        <end position="273"/>
    </location>
</feature>
<dbReference type="SUPFAM" id="SSF51069">
    <property type="entry name" value="Carbonic anhydrase"/>
    <property type="match status" value="1"/>
</dbReference>
<keyword evidence="1" id="KW-0732">Signal</keyword>
<feature type="signal peptide" evidence="1">
    <location>
        <begin position="1"/>
        <end position="27"/>
    </location>
</feature>
<dbReference type="CDD" id="cd03124">
    <property type="entry name" value="alpha_CA_prokaryotic_like"/>
    <property type="match status" value="1"/>
</dbReference>
<dbReference type="AlphaFoldDB" id="A0A0D6R2U7"/>
<dbReference type="SMART" id="SM01057">
    <property type="entry name" value="Carb_anhydrase"/>
    <property type="match status" value="1"/>
</dbReference>
<dbReference type="Pfam" id="PF00194">
    <property type="entry name" value="Carb_anhydrase"/>
    <property type="match status" value="1"/>
</dbReference>
<dbReference type="GO" id="GO:0004089">
    <property type="term" value="F:carbonate dehydratase activity"/>
    <property type="evidence" value="ECO:0007669"/>
    <property type="project" value="InterPro"/>
</dbReference>